<dbReference type="EC" id="2.7.13.3" evidence="2"/>
<accession>A0ABS8XR31</accession>
<dbReference type="InterPro" id="IPR013767">
    <property type="entry name" value="PAS_fold"/>
</dbReference>
<feature type="modified residue" description="4-aspartylphosphate" evidence="4">
    <location>
        <position position="473"/>
    </location>
</feature>
<dbReference type="SMART" id="SM00448">
    <property type="entry name" value="REC"/>
    <property type="match status" value="1"/>
</dbReference>
<dbReference type="CDD" id="cd00130">
    <property type="entry name" value="PAS"/>
    <property type="match status" value="1"/>
</dbReference>
<sequence length="545" mass="58396">MSDRDMKPVPPQPAVPLADSRHHESAATLQALLQGVRDYAIYTVNPQGLISSWHRGAELMKGYTADEAVGMPFARLFTAVERAAGQPELELQVAAEQGEYKGEGQRVRKDGSRIDVAVVLTALRGPQGDLLGFLKLTQDITARRAEERAREEALRASQLARAEAERASQLKGEFLATLSHELRTPLSAILGWAHVLERGVFDADTLKHGLDAISRNARLQVQLIEDLLDMTRIESGQLRLDRQRVELDGVVAAAIDSALPTAAARGLALTTDFGGGPAGGSWWVLGDPARLQQVFANLLDNSLKFTPRGGRIHVSLQRSATGLACISVKDTGQGIEPSFLPRLFERFQQQDTTTTRRHGGLGIGLAIVRQLVLLHGGEVQAHSAGPGRGSMFTVSLPLELDPSALMPRPVPVSPQQPGRLTGIRVLLVDDELDVRDITAHLLRAAGAQVSTVPSAEEALRLLQQRPPDVLLSDIGMPGCDGYELIQLVRSLPAQSGGGVPAAAFTAYASPDDAERALSAGYQLHLAKPVAAEALVGAVERLARAP</sequence>
<dbReference type="SUPFAM" id="SSF55785">
    <property type="entry name" value="PYP-like sensor domain (PAS domain)"/>
    <property type="match status" value="1"/>
</dbReference>
<dbReference type="Gene3D" id="3.40.50.2300">
    <property type="match status" value="1"/>
</dbReference>
<evidence type="ECO:0000259" key="9">
    <source>
        <dbReference type="PROSITE" id="PS50113"/>
    </source>
</evidence>
<dbReference type="PROSITE" id="PS50110">
    <property type="entry name" value="RESPONSE_REGULATORY"/>
    <property type="match status" value="1"/>
</dbReference>
<evidence type="ECO:0000256" key="2">
    <source>
        <dbReference type="ARBA" id="ARBA00012438"/>
    </source>
</evidence>
<dbReference type="InterPro" id="IPR004358">
    <property type="entry name" value="Sig_transdc_His_kin-like_C"/>
</dbReference>
<name>A0ABS8XR31_9BURK</name>
<keyword evidence="3 4" id="KW-0597">Phosphoprotein</keyword>
<evidence type="ECO:0000256" key="5">
    <source>
        <dbReference type="SAM" id="MobiDB-lite"/>
    </source>
</evidence>
<dbReference type="RefSeq" id="WP_233369833.1">
    <property type="nucleotide sequence ID" value="NZ_JAJTWU010000001.1"/>
</dbReference>
<dbReference type="InterPro" id="IPR003594">
    <property type="entry name" value="HATPase_dom"/>
</dbReference>
<dbReference type="NCBIfam" id="TIGR00229">
    <property type="entry name" value="sensory_box"/>
    <property type="match status" value="1"/>
</dbReference>
<dbReference type="InterPro" id="IPR003661">
    <property type="entry name" value="HisK_dim/P_dom"/>
</dbReference>
<evidence type="ECO:0000313" key="11">
    <source>
        <dbReference type="Proteomes" id="UP001200741"/>
    </source>
</evidence>
<dbReference type="Pfam" id="PF00512">
    <property type="entry name" value="HisKA"/>
    <property type="match status" value="1"/>
</dbReference>
<dbReference type="SUPFAM" id="SSF47384">
    <property type="entry name" value="Homodimeric domain of signal transducing histidine kinase"/>
    <property type="match status" value="1"/>
</dbReference>
<keyword evidence="10" id="KW-0547">Nucleotide-binding</keyword>
<dbReference type="PROSITE" id="PS50112">
    <property type="entry name" value="PAS"/>
    <property type="match status" value="1"/>
</dbReference>
<dbReference type="GO" id="GO:0005524">
    <property type="term" value="F:ATP binding"/>
    <property type="evidence" value="ECO:0007669"/>
    <property type="project" value="UniProtKB-KW"/>
</dbReference>
<proteinExistence type="predicted"/>
<dbReference type="InterPro" id="IPR011006">
    <property type="entry name" value="CheY-like_superfamily"/>
</dbReference>
<dbReference type="CDD" id="cd16922">
    <property type="entry name" value="HATPase_EvgS-ArcB-TorS-like"/>
    <property type="match status" value="1"/>
</dbReference>
<dbReference type="PROSITE" id="PS50109">
    <property type="entry name" value="HIS_KIN"/>
    <property type="match status" value="1"/>
</dbReference>
<dbReference type="InterPro" id="IPR001789">
    <property type="entry name" value="Sig_transdc_resp-reg_receiver"/>
</dbReference>
<dbReference type="SMART" id="SM00388">
    <property type="entry name" value="HisKA"/>
    <property type="match status" value="1"/>
</dbReference>
<evidence type="ECO:0000259" key="6">
    <source>
        <dbReference type="PROSITE" id="PS50109"/>
    </source>
</evidence>
<evidence type="ECO:0000256" key="4">
    <source>
        <dbReference type="PROSITE-ProRule" id="PRU00169"/>
    </source>
</evidence>
<dbReference type="PROSITE" id="PS50113">
    <property type="entry name" value="PAC"/>
    <property type="match status" value="1"/>
</dbReference>
<dbReference type="Pfam" id="PF00989">
    <property type="entry name" value="PAS"/>
    <property type="match status" value="1"/>
</dbReference>
<dbReference type="Pfam" id="PF00072">
    <property type="entry name" value="Response_reg"/>
    <property type="match status" value="1"/>
</dbReference>
<dbReference type="EMBL" id="JAJTWU010000001">
    <property type="protein sequence ID" value="MCE4553124.1"/>
    <property type="molecule type" value="Genomic_DNA"/>
</dbReference>
<keyword evidence="10" id="KW-0067">ATP-binding</keyword>
<dbReference type="InterPro" id="IPR035965">
    <property type="entry name" value="PAS-like_dom_sf"/>
</dbReference>
<comment type="catalytic activity">
    <reaction evidence="1">
        <text>ATP + protein L-histidine = ADP + protein N-phospho-L-histidine.</text>
        <dbReference type="EC" id="2.7.13.3"/>
    </reaction>
</comment>
<comment type="caution">
    <text evidence="10">The sequence shown here is derived from an EMBL/GenBank/DDBJ whole genome shotgun (WGS) entry which is preliminary data.</text>
</comment>
<dbReference type="InterPro" id="IPR000700">
    <property type="entry name" value="PAS-assoc_C"/>
</dbReference>
<dbReference type="Gene3D" id="3.30.450.20">
    <property type="entry name" value="PAS domain"/>
    <property type="match status" value="1"/>
</dbReference>
<dbReference type="PANTHER" id="PTHR43547">
    <property type="entry name" value="TWO-COMPONENT HISTIDINE KINASE"/>
    <property type="match status" value="1"/>
</dbReference>
<feature type="domain" description="PAS" evidence="8">
    <location>
        <begin position="25"/>
        <end position="70"/>
    </location>
</feature>
<dbReference type="Gene3D" id="3.30.565.10">
    <property type="entry name" value="Histidine kinase-like ATPase, C-terminal domain"/>
    <property type="match status" value="1"/>
</dbReference>
<dbReference type="SUPFAM" id="SSF55874">
    <property type="entry name" value="ATPase domain of HSP90 chaperone/DNA topoisomerase II/histidine kinase"/>
    <property type="match status" value="1"/>
</dbReference>
<dbReference type="CDD" id="cd00082">
    <property type="entry name" value="HisKA"/>
    <property type="match status" value="1"/>
</dbReference>
<organism evidence="10 11">
    <name type="scientific">Pelomonas cellulosilytica</name>
    <dbReference type="NCBI Taxonomy" id="2906762"/>
    <lineage>
        <taxon>Bacteria</taxon>
        <taxon>Pseudomonadati</taxon>
        <taxon>Pseudomonadota</taxon>
        <taxon>Betaproteobacteria</taxon>
        <taxon>Burkholderiales</taxon>
        <taxon>Sphaerotilaceae</taxon>
        <taxon>Roseateles</taxon>
    </lineage>
</organism>
<dbReference type="CDD" id="cd17580">
    <property type="entry name" value="REC_2_DhkD-like"/>
    <property type="match status" value="1"/>
</dbReference>
<dbReference type="PANTHER" id="PTHR43547:SF2">
    <property type="entry name" value="HYBRID SIGNAL TRANSDUCTION HISTIDINE KINASE C"/>
    <property type="match status" value="1"/>
</dbReference>
<evidence type="ECO:0000313" key="10">
    <source>
        <dbReference type="EMBL" id="MCE4553124.1"/>
    </source>
</evidence>
<protein>
    <recommendedName>
        <fullName evidence="2">histidine kinase</fullName>
        <ecNumber evidence="2">2.7.13.3</ecNumber>
    </recommendedName>
</protein>
<evidence type="ECO:0000259" key="7">
    <source>
        <dbReference type="PROSITE" id="PS50110"/>
    </source>
</evidence>
<dbReference type="InterPro" id="IPR036890">
    <property type="entry name" value="HATPase_C_sf"/>
</dbReference>
<evidence type="ECO:0000256" key="3">
    <source>
        <dbReference type="ARBA" id="ARBA00022553"/>
    </source>
</evidence>
<dbReference type="Pfam" id="PF02518">
    <property type="entry name" value="HATPase_c"/>
    <property type="match status" value="1"/>
</dbReference>
<dbReference type="InterPro" id="IPR000014">
    <property type="entry name" value="PAS"/>
</dbReference>
<dbReference type="SUPFAM" id="SSF52172">
    <property type="entry name" value="CheY-like"/>
    <property type="match status" value="1"/>
</dbReference>
<dbReference type="InterPro" id="IPR036097">
    <property type="entry name" value="HisK_dim/P_sf"/>
</dbReference>
<evidence type="ECO:0000256" key="1">
    <source>
        <dbReference type="ARBA" id="ARBA00000085"/>
    </source>
</evidence>
<feature type="region of interest" description="Disordered" evidence="5">
    <location>
        <begin position="1"/>
        <end position="22"/>
    </location>
</feature>
<feature type="domain" description="Response regulatory" evidence="7">
    <location>
        <begin position="424"/>
        <end position="542"/>
    </location>
</feature>
<dbReference type="Gene3D" id="1.10.287.130">
    <property type="match status" value="1"/>
</dbReference>
<feature type="domain" description="Histidine kinase" evidence="6">
    <location>
        <begin position="177"/>
        <end position="400"/>
    </location>
</feature>
<evidence type="ECO:0000259" key="8">
    <source>
        <dbReference type="PROSITE" id="PS50112"/>
    </source>
</evidence>
<gene>
    <name evidence="10" type="ORF">LXT13_01515</name>
</gene>
<dbReference type="Proteomes" id="UP001200741">
    <property type="component" value="Unassembled WGS sequence"/>
</dbReference>
<keyword evidence="11" id="KW-1185">Reference proteome</keyword>
<reference evidence="10 11" key="1">
    <citation type="submission" date="2021-12" db="EMBL/GenBank/DDBJ databases">
        <title>Genome seq of P8.</title>
        <authorList>
            <person name="Seo T."/>
        </authorList>
    </citation>
    <scope>NUCLEOTIDE SEQUENCE [LARGE SCALE GENOMIC DNA]</scope>
    <source>
        <strain evidence="10 11">P8</strain>
    </source>
</reference>
<feature type="domain" description="PAC" evidence="9">
    <location>
        <begin position="100"/>
        <end position="152"/>
    </location>
</feature>
<dbReference type="SMART" id="SM00387">
    <property type="entry name" value="HATPase_c"/>
    <property type="match status" value="1"/>
</dbReference>
<dbReference type="InterPro" id="IPR005467">
    <property type="entry name" value="His_kinase_dom"/>
</dbReference>
<dbReference type="PRINTS" id="PR00344">
    <property type="entry name" value="BCTRLSENSOR"/>
</dbReference>